<organism evidence="2 3">
    <name type="scientific">Strongylus vulgaris</name>
    <name type="common">Blood worm</name>
    <dbReference type="NCBI Taxonomy" id="40348"/>
    <lineage>
        <taxon>Eukaryota</taxon>
        <taxon>Metazoa</taxon>
        <taxon>Ecdysozoa</taxon>
        <taxon>Nematoda</taxon>
        <taxon>Chromadorea</taxon>
        <taxon>Rhabditida</taxon>
        <taxon>Rhabditina</taxon>
        <taxon>Rhabditomorpha</taxon>
        <taxon>Strongyloidea</taxon>
        <taxon>Strongylidae</taxon>
        <taxon>Strongylus</taxon>
    </lineage>
</organism>
<dbReference type="Proteomes" id="UP000270094">
    <property type="component" value="Unassembled WGS sequence"/>
</dbReference>
<keyword evidence="1" id="KW-0175">Coiled coil</keyword>
<reference evidence="2 3" key="1">
    <citation type="submission" date="2018-11" db="EMBL/GenBank/DDBJ databases">
        <authorList>
            <consortium name="Pathogen Informatics"/>
        </authorList>
    </citation>
    <scope>NUCLEOTIDE SEQUENCE [LARGE SCALE GENOMIC DNA]</scope>
</reference>
<proteinExistence type="predicted"/>
<sequence length="420" mass="47656">AQKAANEGVRDAVLDLHRWLDDYEQRAGISRDIPLVEESLNELKREVQLLRMDLDSRIAVSKDLAEDLSKLSASNPPEWKNMIEEKLKKAVLRLQRISTDLRGFRDNVNDALEGVVKLESNGTLINRSCDSLSSNLKMTNARDLPRLQEIAAELDSMNSQLIVMRSTAENIKQIPNVSGTEAVDIYIDGISNKVNSLKEELEAKYSQQAEVGHLEMEFENIKQRLNQWLGQFDKDMEELEPVSIQSEKLQVQKEQLSSMMHKHKEGLTLVEELDSIATRLGDAEESSYAGNRLSAIPRVAMDLLTRYNAQADTLRRRSEKVDTAAHKAAELLTAEEELRSWIAVQNKNLSECGVPTTMDALHSLQTTLERLNKSRRAEQRRLDDVGDNCTFMIDRKNLKNNHMHNPLVDVAFKVIDEILS</sequence>
<feature type="coiled-coil region" evidence="1">
    <location>
        <begin position="361"/>
        <end position="388"/>
    </location>
</feature>
<dbReference type="AlphaFoldDB" id="A0A3P7I548"/>
<dbReference type="EMBL" id="UYYB01006903">
    <property type="protein sequence ID" value="VDM67890.1"/>
    <property type="molecule type" value="Genomic_DNA"/>
</dbReference>
<dbReference type="OrthoDB" id="5851853at2759"/>
<evidence type="ECO:0000313" key="3">
    <source>
        <dbReference type="Proteomes" id="UP000270094"/>
    </source>
</evidence>
<keyword evidence="3" id="KW-1185">Reference proteome</keyword>
<accession>A0A3P7I548</accession>
<feature type="non-terminal residue" evidence="2">
    <location>
        <position position="1"/>
    </location>
</feature>
<evidence type="ECO:0000256" key="1">
    <source>
        <dbReference type="SAM" id="Coils"/>
    </source>
</evidence>
<gene>
    <name evidence="2" type="ORF">SVUK_LOCUS2888</name>
</gene>
<protein>
    <submittedName>
        <fullName evidence="2">Uncharacterized protein</fullName>
    </submittedName>
</protein>
<evidence type="ECO:0000313" key="2">
    <source>
        <dbReference type="EMBL" id="VDM67890.1"/>
    </source>
</evidence>
<name>A0A3P7I548_STRVU</name>
<dbReference type="Gene3D" id="1.20.58.60">
    <property type="match status" value="2"/>
</dbReference>
<dbReference type="SUPFAM" id="SSF46966">
    <property type="entry name" value="Spectrin repeat"/>
    <property type="match status" value="1"/>
</dbReference>